<dbReference type="PANTHER" id="PTHR38037">
    <property type="entry name" value="ZN_PROTEASE DOMAIN-CONTAINING PROTEIN"/>
    <property type="match status" value="1"/>
</dbReference>
<dbReference type="Gene3D" id="2.40.70.10">
    <property type="entry name" value="Acid Proteases"/>
    <property type="match status" value="1"/>
</dbReference>
<feature type="domain" description="Retropepsin-like aspartic endopeptidase" evidence="1">
    <location>
        <begin position="60"/>
        <end position="171"/>
    </location>
</feature>
<dbReference type="EMBL" id="LAZR01006335">
    <property type="protein sequence ID" value="KKM92916.1"/>
    <property type="molecule type" value="Genomic_DNA"/>
</dbReference>
<evidence type="ECO:0000313" key="2">
    <source>
        <dbReference type="EMBL" id="KKM92916.1"/>
    </source>
</evidence>
<gene>
    <name evidence="2" type="ORF">LCGC14_1213710</name>
</gene>
<organism evidence="2">
    <name type="scientific">marine sediment metagenome</name>
    <dbReference type="NCBI Taxonomy" id="412755"/>
    <lineage>
        <taxon>unclassified sequences</taxon>
        <taxon>metagenomes</taxon>
        <taxon>ecological metagenomes</taxon>
    </lineage>
</organism>
<accession>A0A0F9M0Q5</accession>
<evidence type="ECO:0000259" key="1">
    <source>
        <dbReference type="Pfam" id="PF05618"/>
    </source>
</evidence>
<proteinExistence type="predicted"/>
<dbReference type="Pfam" id="PF05618">
    <property type="entry name" value="Zn_protease"/>
    <property type="match status" value="1"/>
</dbReference>
<sequence>MYMVPIIAKFFSKSRMGALAASGGRRREGQEIPMWKEGAEDDGRVIGDNLDVTLLRFNGNQPITGKVDTGATLCSLHATNIQISDVDGQQVCQFVHGDKRYQMAHTNTQAVKTADGGVENRPVVNFDVKANGNVYRDVAFNLNDRSGMPEPILLGQNFLEKGKFLIDPSQKTESEELDWVELEKLLGAIELPALEESVNNSKETETVVKTLLDNPNVSLADVIKHIKGQAYTTLDKIKY</sequence>
<comment type="caution">
    <text evidence="2">The sequence shown here is derived from an EMBL/GenBank/DDBJ whole genome shotgun (WGS) entry which is preliminary data.</text>
</comment>
<dbReference type="InterPro" id="IPR008503">
    <property type="entry name" value="Asp_endopeptidase"/>
</dbReference>
<dbReference type="PANTHER" id="PTHR38037:SF2">
    <property type="entry name" value="ATP-DEPENDENT ZINC PROTEASE DOMAIN-CONTAINING PROTEIN-RELATED"/>
    <property type="match status" value="1"/>
</dbReference>
<dbReference type="SUPFAM" id="SSF50630">
    <property type="entry name" value="Acid proteases"/>
    <property type="match status" value="1"/>
</dbReference>
<reference evidence="2" key="1">
    <citation type="journal article" date="2015" name="Nature">
        <title>Complex archaea that bridge the gap between prokaryotes and eukaryotes.</title>
        <authorList>
            <person name="Spang A."/>
            <person name="Saw J.H."/>
            <person name="Jorgensen S.L."/>
            <person name="Zaremba-Niedzwiedzka K."/>
            <person name="Martijn J."/>
            <person name="Lind A.E."/>
            <person name="van Eijk R."/>
            <person name="Schleper C."/>
            <person name="Guy L."/>
            <person name="Ettema T.J."/>
        </authorList>
    </citation>
    <scope>NUCLEOTIDE SEQUENCE</scope>
</reference>
<protein>
    <recommendedName>
        <fullName evidence="1">Retropepsin-like aspartic endopeptidase domain-containing protein</fullName>
    </recommendedName>
</protein>
<dbReference type="AlphaFoldDB" id="A0A0F9M0Q5"/>
<name>A0A0F9M0Q5_9ZZZZ</name>
<feature type="non-terminal residue" evidence="2">
    <location>
        <position position="1"/>
    </location>
</feature>
<dbReference type="InterPro" id="IPR021109">
    <property type="entry name" value="Peptidase_aspartic_dom_sf"/>
</dbReference>